<dbReference type="EMBL" id="CYHH01000027">
    <property type="protein sequence ID" value="CUB08194.1"/>
    <property type="molecule type" value="Genomic_DNA"/>
</dbReference>
<accession>A0A0K6IYS5</accession>
<reference evidence="2" key="1">
    <citation type="submission" date="2015-08" db="EMBL/GenBank/DDBJ databases">
        <authorList>
            <person name="Babu N.S."/>
            <person name="Beckwith C.J."/>
            <person name="Beseler K.G."/>
            <person name="Brison A."/>
            <person name="Carone J.V."/>
            <person name="Caskin T.P."/>
            <person name="Diamond M."/>
            <person name="Durham M.E."/>
            <person name="Foxe J.M."/>
            <person name="Go M."/>
            <person name="Henderson B.A."/>
            <person name="Jones I.B."/>
            <person name="McGettigan J.A."/>
            <person name="Micheletti S.J."/>
            <person name="Nasrallah M.E."/>
            <person name="Ortiz D."/>
            <person name="Piller C.R."/>
            <person name="Privatt S.R."/>
            <person name="Schneider S.L."/>
            <person name="Sharp S."/>
            <person name="Smith T.C."/>
            <person name="Stanton J.D."/>
            <person name="Ullery H.E."/>
            <person name="Wilson R.J."/>
            <person name="Serrano M.G."/>
            <person name="Buck G."/>
            <person name="Lee V."/>
            <person name="Wang Y."/>
            <person name="Carvalho R."/>
            <person name="Voegtly L."/>
            <person name="Shi R."/>
            <person name="Duckworth R."/>
            <person name="Johnson A."/>
            <person name="Loviza R."/>
            <person name="Walstead R."/>
            <person name="Shah Z."/>
            <person name="Kiflezghi M."/>
            <person name="Wade K."/>
            <person name="Ball S.L."/>
            <person name="Bradley K.W."/>
            <person name="Asai D.J."/>
            <person name="Bowman C.A."/>
            <person name="Russell D.A."/>
            <person name="Pope W.H."/>
            <person name="Jacobs-Sera D."/>
            <person name="Hendrix R.W."/>
            <person name="Hatfull G.F."/>
        </authorList>
    </citation>
    <scope>NUCLEOTIDE SEQUENCE [LARGE SCALE GENOMIC DNA]</scope>
    <source>
        <strain evidence="2">JCM 19170</strain>
    </source>
</reference>
<evidence type="ECO:0000313" key="2">
    <source>
        <dbReference type="Proteomes" id="UP000182108"/>
    </source>
</evidence>
<dbReference type="AlphaFoldDB" id="A0A0K6IYS5"/>
<name>A0A0K6IYS5_9PROT</name>
<dbReference type="Proteomes" id="UP000182108">
    <property type="component" value="Unassembled WGS sequence"/>
</dbReference>
<evidence type="ECO:0000313" key="1">
    <source>
        <dbReference type="EMBL" id="CUB08194.1"/>
    </source>
</evidence>
<gene>
    <name evidence="1" type="ORF">Ga0061068_12711</name>
</gene>
<proteinExistence type="predicted"/>
<keyword evidence="2" id="KW-1185">Reference proteome</keyword>
<protein>
    <submittedName>
        <fullName evidence="1">Uncharacterized protein</fullName>
    </submittedName>
</protein>
<dbReference type="RefSeq" id="WP_267885684.1">
    <property type="nucleotide sequence ID" value="NZ_CYHH01000027.1"/>
</dbReference>
<sequence length="43" mass="5080">MSYQIKELLLPDGSKKRQQKDIDEALALWEDYKRRKARTTKGA</sequence>
<organism evidence="1 2">
    <name type="scientific">Tepidiphilus thermophilus</name>
    <dbReference type="NCBI Taxonomy" id="876478"/>
    <lineage>
        <taxon>Bacteria</taxon>
        <taxon>Pseudomonadati</taxon>
        <taxon>Pseudomonadota</taxon>
        <taxon>Hydrogenophilia</taxon>
        <taxon>Hydrogenophilales</taxon>
        <taxon>Hydrogenophilaceae</taxon>
        <taxon>Tepidiphilus</taxon>
    </lineage>
</organism>